<evidence type="ECO:0000256" key="2">
    <source>
        <dbReference type="ARBA" id="ARBA00006024"/>
    </source>
</evidence>
<dbReference type="GO" id="GO:0005507">
    <property type="term" value="F:copper ion binding"/>
    <property type="evidence" value="ECO:0007669"/>
    <property type="project" value="TreeGrafter"/>
</dbReference>
<dbReference type="InterPro" id="IPR008250">
    <property type="entry name" value="ATPase_P-typ_transduc_dom_A_sf"/>
</dbReference>
<comment type="similarity">
    <text evidence="2 11">Belongs to the cation transport ATPase (P-type) (TC 3.A.3) family. Type IB subfamily.</text>
</comment>
<dbReference type="RefSeq" id="WP_166270356.1">
    <property type="nucleotide sequence ID" value="NZ_CP048029.1"/>
</dbReference>
<feature type="transmembrane region" description="Helical" evidence="11">
    <location>
        <begin position="797"/>
        <end position="816"/>
    </location>
</feature>
<dbReference type="NCBIfam" id="TIGR01511">
    <property type="entry name" value="ATPase-IB1_Cu"/>
    <property type="match status" value="1"/>
</dbReference>
<dbReference type="CDD" id="cd00371">
    <property type="entry name" value="HMA"/>
    <property type="match status" value="2"/>
</dbReference>
<dbReference type="PRINTS" id="PR00942">
    <property type="entry name" value="CUATPASEI"/>
</dbReference>
<feature type="transmembrane region" description="Helical" evidence="11">
    <location>
        <begin position="769"/>
        <end position="791"/>
    </location>
</feature>
<accession>A0A6G7VC47</accession>
<dbReference type="CDD" id="cd02094">
    <property type="entry name" value="P-type_ATPase_Cu-like"/>
    <property type="match status" value="1"/>
</dbReference>
<evidence type="ECO:0000256" key="3">
    <source>
        <dbReference type="ARBA" id="ARBA00022475"/>
    </source>
</evidence>
<dbReference type="InterPro" id="IPR023299">
    <property type="entry name" value="ATPase_P-typ_cyto_dom_N"/>
</dbReference>
<dbReference type="GO" id="GO:0005524">
    <property type="term" value="F:ATP binding"/>
    <property type="evidence" value="ECO:0007669"/>
    <property type="project" value="UniProtKB-UniRule"/>
</dbReference>
<feature type="transmembrane region" description="Helical" evidence="11">
    <location>
        <begin position="442"/>
        <end position="470"/>
    </location>
</feature>
<dbReference type="GO" id="GO:0016887">
    <property type="term" value="F:ATP hydrolysis activity"/>
    <property type="evidence" value="ECO:0007669"/>
    <property type="project" value="InterPro"/>
</dbReference>
<evidence type="ECO:0000256" key="5">
    <source>
        <dbReference type="ARBA" id="ARBA00022723"/>
    </source>
</evidence>
<dbReference type="InterPro" id="IPR059000">
    <property type="entry name" value="ATPase_P-type_domA"/>
</dbReference>
<dbReference type="InterPro" id="IPR044492">
    <property type="entry name" value="P_typ_ATPase_HD_dom"/>
</dbReference>
<evidence type="ECO:0000256" key="6">
    <source>
        <dbReference type="ARBA" id="ARBA00022741"/>
    </source>
</evidence>
<dbReference type="AlphaFoldDB" id="A0A6G7VC47"/>
<dbReference type="PANTHER" id="PTHR43520">
    <property type="entry name" value="ATP7, ISOFORM B"/>
    <property type="match status" value="1"/>
</dbReference>
<keyword evidence="4 11" id="KW-0812">Transmembrane</keyword>
<dbReference type="PANTHER" id="PTHR43520:SF8">
    <property type="entry name" value="P-TYPE CU(+) TRANSPORTER"/>
    <property type="match status" value="1"/>
</dbReference>
<dbReference type="SUPFAM" id="SSF55008">
    <property type="entry name" value="HMA, heavy metal-associated domain"/>
    <property type="match status" value="2"/>
</dbReference>
<evidence type="ECO:0000256" key="4">
    <source>
        <dbReference type="ARBA" id="ARBA00022692"/>
    </source>
</evidence>
<keyword evidence="5 11" id="KW-0479">Metal-binding</keyword>
<dbReference type="FunFam" id="3.30.70.100:FF:000001">
    <property type="entry name" value="ATPase copper transporting beta"/>
    <property type="match status" value="1"/>
</dbReference>
<dbReference type="Pfam" id="PF00702">
    <property type="entry name" value="Hydrolase"/>
    <property type="match status" value="1"/>
</dbReference>
<sequence length="820" mass="85865">MNPKELCLSLSNLHCASCVARVERLINEQPGVESCAVDLASGLAQVRLAPSSLGPLIERLDEAGYPARIESLLLQIGGLRCAGCVTRLEKSLRALPGVLEVAVNLATGSAEIRYLPTNLTAARMIHQIRTLGYTAELTESSESVADQAEGAEQRALGGDLLLAAALSLPLLAITMGPMIWHKLAGVMETLAPSAVWGWVECLLAAPGVFWAGRRFWQRGVKELVQGTPEMDGLVVLGSGTAFGYSLFVLILPQAFPPGAAHRYFESAAMIITLILLGRLLEARAKGRAADAIRALAALRPQSAHLLTDAGETEVPVDTLIPGDVLWVRPGERIPVDGVVIAGQSTLDESMLTGEPMPVAKGVGDSLFAGTLNQTGALKYRVTRTGADSVLGQILKLVQTAQASKPPIQRLADRIASVFVPAVLAIAALTLVGWLVWGPALDQAVIAAVSVLVIACPCALGLATPIAILVASGRAAELGILLREGAALESLARIETIAFDKTGTLTQGRPELVGIQTFGIDEAQALALAASVEQCSEHPLARAIVAAARERHLTLIEPQSFRSEPGCGISASVDDRAIAVGSPAWLKQLGVDLGAVSAQPSAPTSASDAAPADGQTINALPTSLLYLAQEQRLLACFAFSDPLKPESQEAVARLKAQGLNVALLTGDSPVVAESVAQVLGIAEVHAGLLPADKAAWIARLQAKGRRVAFVGDGINDAPALAQAEVGIAIGTGTDIAIESGEVILMRGDPRGVPSAVILARRTLRTIQVNFFWAYGYNVLLIPVAAGALYPLTGWLLDPMLAAAAMSLSSLFVVFNSLRLRW</sequence>
<keyword evidence="10 11" id="KW-0472">Membrane</keyword>
<keyword evidence="6 11" id="KW-0547">Nucleotide-binding</keyword>
<reference evidence="14" key="1">
    <citation type="submission" date="2020-01" db="EMBL/GenBank/DDBJ databases">
        <title>Caldichromatium gen. nov., sp. nov., a thermophilic purple sulfur bacterium member of the family Chromatiaceae isolated from Nakabusa hot spring, Japan.</title>
        <authorList>
            <person name="Saini M.K."/>
            <person name="Hanada S."/>
            <person name="Tank M."/>
        </authorList>
    </citation>
    <scope>NUCLEOTIDE SEQUENCE [LARGE SCALE GENOMIC DNA]</scope>
    <source>
        <strain evidence="14">No.7</strain>
    </source>
</reference>
<feature type="transmembrane region" description="Helical" evidence="11">
    <location>
        <begin position="233"/>
        <end position="251"/>
    </location>
</feature>
<evidence type="ECO:0000313" key="14">
    <source>
        <dbReference type="Proteomes" id="UP000502699"/>
    </source>
</evidence>
<dbReference type="Proteomes" id="UP000502699">
    <property type="component" value="Chromosome"/>
</dbReference>
<dbReference type="NCBIfam" id="TIGR01494">
    <property type="entry name" value="ATPase_P-type"/>
    <property type="match status" value="2"/>
</dbReference>
<dbReference type="InterPro" id="IPR001757">
    <property type="entry name" value="P_typ_ATPase"/>
</dbReference>
<dbReference type="NCBIfam" id="TIGR01525">
    <property type="entry name" value="ATPase-IB_hvy"/>
    <property type="match status" value="1"/>
</dbReference>
<dbReference type="PRINTS" id="PR00119">
    <property type="entry name" value="CATATPASE"/>
</dbReference>
<dbReference type="SFLD" id="SFLDF00027">
    <property type="entry name" value="p-type_atpase"/>
    <property type="match status" value="1"/>
</dbReference>
<dbReference type="PROSITE" id="PS01047">
    <property type="entry name" value="HMA_1"/>
    <property type="match status" value="2"/>
</dbReference>
<feature type="transmembrane region" description="Helical" evidence="11">
    <location>
        <begin position="414"/>
        <end position="436"/>
    </location>
</feature>
<dbReference type="InterPro" id="IPR023298">
    <property type="entry name" value="ATPase_P-typ_TM_dom_sf"/>
</dbReference>
<dbReference type="Gene3D" id="3.30.70.100">
    <property type="match status" value="2"/>
</dbReference>
<name>A0A6G7VC47_9GAMM</name>
<evidence type="ECO:0000256" key="9">
    <source>
        <dbReference type="ARBA" id="ARBA00022989"/>
    </source>
</evidence>
<dbReference type="SFLD" id="SFLDS00003">
    <property type="entry name" value="Haloacid_Dehalogenase"/>
    <property type="match status" value="1"/>
</dbReference>
<dbReference type="SUPFAM" id="SSF56784">
    <property type="entry name" value="HAD-like"/>
    <property type="match status" value="1"/>
</dbReference>
<evidence type="ECO:0000256" key="11">
    <source>
        <dbReference type="RuleBase" id="RU362081"/>
    </source>
</evidence>
<dbReference type="InterPro" id="IPR027256">
    <property type="entry name" value="P-typ_ATPase_IB"/>
</dbReference>
<feature type="transmembrane region" description="Helical" evidence="11">
    <location>
        <begin position="160"/>
        <end position="180"/>
    </location>
</feature>
<feature type="domain" description="HMA" evidence="12">
    <location>
        <begin position="4"/>
        <end position="68"/>
    </location>
</feature>
<gene>
    <name evidence="13" type="ORF">GWK36_05895</name>
</gene>
<organism evidence="13 14">
    <name type="scientific">Caldichromatium japonicum</name>
    <dbReference type="NCBI Taxonomy" id="2699430"/>
    <lineage>
        <taxon>Bacteria</taxon>
        <taxon>Pseudomonadati</taxon>
        <taxon>Pseudomonadota</taxon>
        <taxon>Gammaproteobacteria</taxon>
        <taxon>Chromatiales</taxon>
        <taxon>Chromatiaceae</taxon>
        <taxon>Caldichromatium</taxon>
    </lineage>
</organism>
<evidence type="ECO:0000256" key="1">
    <source>
        <dbReference type="ARBA" id="ARBA00004651"/>
    </source>
</evidence>
<evidence type="ECO:0000256" key="10">
    <source>
        <dbReference type="ARBA" id="ARBA00023136"/>
    </source>
</evidence>
<comment type="subcellular location">
    <subcellularLocation>
        <location evidence="1">Cell membrane</location>
        <topology evidence="1">Multi-pass membrane protein</topology>
    </subcellularLocation>
</comment>
<dbReference type="InterPro" id="IPR023214">
    <property type="entry name" value="HAD_sf"/>
</dbReference>
<dbReference type="Gene3D" id="2.70.150.10">
    <property type="entry name" value="Calcium-transporting ATPase, cytoplasmic transduction domain A"/>
    <property type="match status" value="1"/>
</dbReference>
<dbReference type="Gene3D" id="3.40.50.1000">
    <property type="entry name" value="HAD superfamily/HAD-like"/>
    <property type="match status" value="1"/>
</dbReference>
<dbReference type="EMBL" id="CP048029">
    <property type="protein sequence ID" value="QIK37591.1"/>
    <property type="molecule type" value="Genomic_DNA"/>
</dbReference>
<dbReference type="KEGG" id="cjap:GWK36_05895"/>
<dbReference type="GO" id="GO:0043682">
    <property type="term" value="F:P-type divalent copper transporter activity"/>
    <property type="evidence" value="ECO:0007669"/>
    <property type="project" value="TreeGrafter"/>
</dbReference>
<evidence type="ECO:0000313" key="13">
    <source>
        <dbReference type="EMBL" id="QIK37591.1"/>
    </source>
</evidence>
<dbReference type="GO" id="GO:0005886">
    <property type="term" value="C:plasma membrane"/>
    <property type="evidence" value="ECO:0007669"/>
    <property type="project" value="UniProtKB-SubCell"/>
</dbReference>
<dbReference type="SFLD" id="SFLDG00002">
    <property type="entry name" value="C1.7:_P-type_atpase_like"/>
    <property type="match status" value="1"/>
</dbReference>
<dbReference type="InterPro" id="IPR017969">
    <property type="entry name" value="Heavy-metal-associated_CS"/>
</dbReference>
<dbReference type="SUPFAM" id="SSF81665">
    <property type="entry name" value="Calcium ATPase, transmembrane domain M"/>
    <property type="match status" value="1"/>
</dbReference>
<dbReference type="GO" id="GO:0060003">
    <property type="term" value="P:copper ion export"/>
    <property type="evidence" value="ECO:0007669"/>
    <property type="project" value="UniProtKB-ARBA"/>
</dbReference>
<proteinExistence type="inferred from homology"/>
<protein>
    <submittedName>
        <fullName evidence="13">Copper-translocating P-type ATPase</fullName>
    </submittedName>
</protein>
<dbReference type="PRINTS" id="PR00943">
    <property type="entry name" value="CUATPASE"/>
</dbReference>
<dbReference type="InterPro" id="IPR036412">
    <property type="entry name" value="HAD-like_sf"/>
</dbReference>
<dbReference type="SUPFAM" id="SSF81653">
    <property type="entry name" value="Calcium ATPase, transduction domain A"/>
    <property type="match status" value="1"/>
</dbReference>
<dbReference type="InterPro" id="IPR036163">
    <property type="entry name" value="HMA_dom_sf"/>
</dbReference>
<keyword evidence="9 11" id="KW-1133">Transmembrane helix</keyword>
<dbReference type="Pfam" id="PF00122">
    <property type="entry name" value="E1-E2_ATPase"/>
    <property type="match status" value="1"/>
</dbReference>
<dbReference type="InterPro" id="IPR006121">
    <property type="entry name" value="HMA_dom"/>
</dbReference>
<keyword evidence="8" id="KW-1278">Translocase</keyword>
<keyword evidence="3 11" id="KW-1003">Cell membrane</keyword>
<evidence type="ECO:0000256" key="7">
    <source>
        <dbReference type="ARBA" id="ARBA00022840"/>
    </source>
</evidence>
<keyword evidence="14" id="KW-1185">Reference proteome</keyword>
<dbReference type="InterPro" id="IPR018303">
    <property type="entry name" value="ATPase_P-typ_P_site"/>
</dbReference>
<keyword evidence="7 11" id="KW-0067">ATP-binding</keyword>
<evidence type="ECO:0000256" key="8">
    <source>
        <dbReference type="ARBA" id="ARBA00022967"/>
    </source>
</evidence>
<feature type="transmembrane region" description="Helical" evidence="11">
    <location>
        <begin position="263"/>
        <end position="280"/>
    </location>
</feature>
<feature type="domain" description="HMA" evidence="12">
    <location>
        <begin position="70"/>
        <end position="136"/>
    </location>
</feature>
<dbReference type="PROSITE" id="PS50846">
    <property type="entry name" value="HMA_2"/>
    <property type="match status" value="2"/>
</dbReference>
<dbReference type="GO" id="GO:0055070">
    <property type="term" value="P:copper ion homeostasis"/>
    <property type="evidence" value="ECO:0007669"/>
    <property type="project" value="TreeGrafter"/>
</dbReference>
<dbReference type="PROSITE" id="PS00154">
    <property type="entry name" value="ATPASE_E1_E2"/>
    <property type="match status" value="1"/>
</dbReference>
<feature type="transmembrane region" description="Helical" evidence="11">
    <location>
        <begin position="195"/>
        <end position="212"/>
    </location>
</feature>
<dbReference type="Pfam" id="PF00403">
    <property type="entry name" value="HMA"/>
    <property type="match status" value="2"/>
</dbReference>
<dbReference type="FunFam" id="2.70.150.10:FF:000020">
    <property type="entry name" value="Copper-exporting P-type ATPase A"/>
    <property type="match status" value="1"/>
</dbReference>
<evidence type="ECO:0000259" key="12">
    <source>
        <dbReference type="PROSITE" id="PS50846"/>
    </source>
</evidence>
<dbReference type="Gene3D" id="3.40.1110.10">
    <property type="entry name" value="Calcium-transporting ATPase, cytoplasmic domain N"/>
    <property type="match status" value="1"/>
</dbReference>